<name>A0A0N5CGL3_STREA</name>
<organism evidence="1 2">
    <name type="scientific">Strongyloides papillosus</name>
    <name type="common">Intestinal threadworm</name>
    <dbReference type="NCBI Taxonomy" id="174720"/>
    <lineage>
        <taxon>Eukaryota</taxon>
        <taxon>Metazoa</taxon>
        <taxon>Ecdysozoa</taxon>
        <taxon>Nematoda</taxon>
        <taxon>Chromadorea</taxon>
        <taxon>Rhabditida</taxon>
        <taxon>Tylenchina</taxon>
        <taxon>Panagrolaimomorpha</taxon>
        <taxon>Strongyloidoidea</taxon>
        <taxon>Strongyloididae</taxon>
        <taxon>Strongyloides</taxon>
    </lineage>
</organism>
<reference evidence="2" key="1">
    <citation type="submission" date="2017-02" db="UniProtKB">
        <authorList>
            <consortium name="WormBaseParasite"/>
        </authorList>
    </citation>
    <scope>IDENTIFICATION</scope>
</reference>
<dbReference type="WBParaSite" id="SPAL_0001698900.1">
    <property type="protein sequence ID" value="SPAL_0001698900.1"/>
    <property type="gene ID" value="SPAL_0001698900"/>
</dbReference>
<proteinExistence type="predicted"/>
<dbReference type="Proteomes" id="UP000046392">
    <property type="component" value="Unplaced"/>
</dbReference>
<evidence type="ECO:0000313" key="2">
    <source>
        <dbReference type="WBParaSite" id="SPAL_0001698900.1"/>
    </source>
</evidence>
<accession>A0A0N5CGL3</accession>
<sequence>MPFTREDCVKFFENPEETHPVVRELLPTKWALQKSCLFISFYDFQSFILNQLKDDLRPLLPQILIASLGEAQVVEPESHLHIDVRGGIIHNNVLYDLKFSHNPKNGLVASVGKIFDEWINTTSPNFFNISVQNFDDLELCLNTFIETTDAIQMLLPKTKNECPKIYIVDFIKENVGDDRRYNFKRIILVDIPCSRNSQRGLEILSWLQSEHISNAKKCRDKINHDPLYCAMEGFLAKNMSTIISLSSDDEKLISEFGKVKKKFSKMKVRCRMDDTISVRKYNESWYNALYKIRTICFLGKDLTYVSAVTGKEGKKKRKVSLIKKIENTLNDIIEKFEDSELQHDLGLKNHRIFESIIGMSVDKSLLSLIYDVKRHIMCIDKRLISHIKDDEFYKLFTTDEESDADSSTEFSTTIDNDSDDSIFEAMYDEFEDDIDEELYDYQHGDWDMSIEHLIQSFIEDTNFGSTDSLSDIIERACPNIREEYAFISEVMKDDKKEFDGEKFETLINKK</sequence>
<keyword evidence="1" id="KW-1185">Reference proteome</keyword>
<protein>
    <submittedName>
        <fullName evidence="2">Highly derived d5-like helicase-primase: PROVISIONAL</fullName>
    </submittedName>
</protein>
<dbReference type="AlphaFoldDB" id="A0A0N5CGL3"/>
<evidence type="ECO:0000313" key="1">
    <source>
        <dbReference type="Proteomes" id="UP000046392"/>
    </source>
</evidence>